<protein>
    <submittedName>
        <fullName evidence="1">37703_t:CDS:1</fullName>
    </submittedName>
</protein>
<comment type="caution">
    <text evidence="1">The sequence shown here is derived from an EMBL/GenBank/DDBJ whole genome shotgun (WGS) entry which is preliminary data.</text>
</comment>
<gene>
    <name evidence="1" type="ORF">GMARGA_LOCUS5548</name>
</gene>
<sequence>MTSYGSSTCINEVSLQPLDNLSIVALPDPNLFFALFLPNYGLPCTDLPSPTFQSHDLILQLETTESSQPYSPTWLPKPFPLVESHQVNFSQQDNNNYNMIWVGTIPLSLMKNDWSLPIPPFEYPPCNGHTSVFVEFIDLLCLENVHSYIAMHRTVPFLGATPEELRVAIIFYLTALLPQEVFQFYKWPTHGFEHLTKIYAELPFEFLKLALEAQTFPFAAPIDRFQFSKKVLKLRKTNAKLYGCGNMNSSVRDVLSETVYLAFGDDLSRSGIIVATSSPLKKASNEHSPSKMV</sequence>
<keyword evidence="2" id="KW-1185">Reference proteome</keyword>
<proteinExistence type="predicted"/>
<accession>A0ABN7UGT8</accession>
<evidence type="ECO:0000313" key="2">
    <source>
        <dbReference type="Proteomes" id="UP000789901"/>
    </source>
</evidence>
<name>A0ABN7UGT8_GIGMA</name>
<dbReference type="Proteomes" id="UP000789901">
    <property type="component" value="Unassembled WGS sequence"/>
</dbReference>
<reference evidence="1 2" key="1">
    <citation type="submission" date="2021-06" db="EMBL/GenBank/DDBJ databases">
        <authorList>
            <person name="Kallberg Y."/>
            <person name="Tangrot J."/>
            <person name="Rosling A."/>
        </authorList>
    </citation>
    <scope>NUCLEOTIDE SEQUENCE [LARGE SCALE GENOMIC DNA]</scope>
    <source>
        <strain evidence="1 2">120-4 pot B 10/14</strain>
    </source>
</reference>
<organism evidence="1 2">
    <name type="scientific">Gigaspora margarita</name>
    <dbReference type="NCBI Taxonomy" id="4874"/>
    <lineage>
        <taxon>Eukaryota</taxon>
        <taxon>Fungi</taxon>
        <taxon>Fungi incertae sedis</taxon>
        <taxon>Mucoromycota</taxon>
        <taxon>Glomeromycotina</taxon>
        <taxon>Glomeromycetes</taxon>
        <taxon>Diversisporales</taxon>
        <taxon>Gigasporaceae</taxon>
        <taxon>Gigaspora</taxon>
    </lineage>
</organism>
<dbReference type="EMBL" id="CAJVQB010002376">
    <property type="protein sequence ID" value="CAG8572373.1"/>
    <property type="molecule type" value="Genomic_DNA"/>
</dbReference>
<evidence type="ECO:0000313" key="1">
    <source>
        <dbReference type="EMBL" id="CAG8572373.1"/>
    </source>
</evidence>